<accession>A0A437PDH4</accession>
<proteinExistence type="predicted"/>
<name>A0A437PDH4_9HYPH</name>
<evidence type="ECO:0000313" key="4">
    <source>
        <dbReference type="Proteomes" id="UP000286997"/>
    </source>
</evidence>
<dbReference type="EMBL" id="SACP01000004">
    <property type="protein sequence ID" value="RVU20305.1"/>
    <property type="molecule type" value="Genomic_DNA"/>
</dbReference>
<dbReference type="PIRSF" id="PIRSF032162">
    <property type="entry name" value="UCP032162_imp"/>
    <property type="match status" value="1"/>
</dbReference>
<dbReference type="Pfam" id="PF10003">
    <property type="entry name" value="DUF2244"/>
    <property type="match status" value="1"/>
</dbReference>
<keyword evidence="4" id="KW-1185">Reference proteome</keyword>
<organism evidence="3 4">
    <name type="scientific">Methylobacterium oryzihabitans</name>
    <dbReference type="NCBI Taxonomy" id="2499852"/>
    <lineage>
        <taxon>Bacteria</taxon>
        <taxon>Pseudomonadati</taxon>
        <taxon>Pseudomonadota</taxon>
        <taxon>Alphaproteobacteria</taxon>
        <taxon>Hyphomicrobiales</taxon>
        <taxon>Methylobacteriaceae</taxon>
        <taxon>Methylobacterium</taxon>
    </lineage>
</organism>
<keyword evidence="2" id="KW-0812">Transmembrane</keyword>
<comment type="caution">
    <text evidence="3">The sequence shown here is derived from an EMBL/GenBank/DDBJ whole genome shotgun (WGS) entry which is preliminary data.</text>
</comment>
<evidence type="ECO:0000256" key="2">
    <source>
        <dbReference type="SAM" id="Phobius"/>
    </source>
</evidence>
<keyword evidence="2" id="KW-1133">Transmembrane helix</keyword>
<dbReference type="Proteomes" id="UP000286997">
    <property type="component" value="Unassembled WGS sequence"/>
</dbReference>
<sequence>MASGKIHGDDGPEPSARHPYGRDPDTIDRPVFAAVIRPHRSLGRLGFRVVMGACCLVSLVTSIAFVRMGHWPVAGFFGLDMLALWLALTVSNRRGRSFEEVMVSQIEVLIARVSHRGERAEWRFNPLWTRLHKVEDDEYGLQSLAFESRGRRVLVARDASPGERETIAAGLTRALAEVKKGY</sequence>
<keyword evidence="2" id="KW-0472">Membrane</keyword>
<dbReference type="InterPro" id="IPR016990">
    <property type="entry name" value="UCP032162_TM"/>
</dbReference>
<dbReference type="RefSeq" id="WP_127728023.1">
    <property type="nucleotide sequence ID" value="NZ_SACP01000004.1"/>
</dbReference>
<feature type="compositionally biased region" description="Basic and acidic residues" evidence="1">
    <location>
        <begin position="1"/>
        <end position="10"/>
    </location>
</feature>
<evidence type="ECO:0000313" key="3">
    <source>
        <dbReference type="EMBL" id="RVU20305.1"/>
    </source>
</evidence>
<feature type="region of interest" description="Disordered" evidence="1">
    <location>
        <begin position="1"/>
        <end position="25"/>
    </location>
</feature>
<dbReference type="AlphaFoldDB" id="A0A437PDH4"/>
<feature type="transmembrane region" description="Helical" evidence="2">
    <location>
        <begin position="45"/>
        <end position="65"/>
    </location>
</feature>
<reference evidence="3 4" key="1">
    <citation type="submission" date="2019-01" db="EMBL/GenBank/DDBJ databases">
        <authorList>
            <person name="Chen W.-M."/>
        </authorList>
    </citation>
    <scope>NUCLEOTIDE SEQUENCE [LARGE SCALE GENOMIC DNA]</scope>
    <source>
        <strain evidence="3 4">TER-1</strain>
    </source>
</reference>
<feature type="transmembrane region" description="Helical" evidence="2">
    <location>
        <begin position="71"/>
        <end position="88"/>
    </location>
</feature>
<protein>
    <submittedName>
        <fullName evidence="3">DUF2244 domain-containing protein</fullName>
    </submittedName>
</protein>
<evidence type="ECO:0000256" key="1">
    <source>
        <dbReference type="SAM" id="MobiDB-lite"/>
    </source>
</evidence>
<gene>
    <name evidence="3" type="ORF">EOE48_06795</name>
</gene>
<dbReference type="OrthoDB" id="9808190at2"/>
<dbReference type="InterPro" id="IPR019253">
    <property type="entry name" value="DUF2244_TM"/>
</dbReference>